<dbReference type="PROSITE" id="PS50878">
    <property type="entry name" value="RT_POL"/>
    <property type="match status" value="1"/>
</dbReference>
<dbReference type="CDD" id="cd00303">
    <property type="entry name" value="retropepsin_like"/>
    <property type="match status" value="1"/>
</dbReference>
<comment type="caution">
    <text evidence="10">The sequence shown here is derived from an EMBL/GenBank/DDBJ whole genome shotgun (WGS) entry which is preliminary data.</text>
</comment>
<evidence type="ECO:0000256" key="2">
    <source>
        <dbReference type="ARBA" id="ARBA00022695"/>
    </source>
</evidence>
<keyword evidence="6" id="KW-0695">RNA-directed DNA polymerase</keyword>
<dbReference type="FunFam" id="1.10.340.70:FF:000001">
    <property type="entry name" value="Retrovirus-related Pol polyprotein from transposon gypsy-like Protein"/>
    <property type="match status" value="1"/>
</dbReference>
<dbReference type="SMART" id="SM00343">
    <property type="entry name" value="ZnF_C2HC"/>
    <property type="match status" value="1"/>
</dbReference>
<dbReference type="CDD" id="cd01647">
    <property type="entry name" value="RT_LTR"/>
    <property type="match status" value="1"/>
</dbReference>
<dbReference type="GO" id="GO:0008270">
    <property type="term" value="F:zinc ion binding"/>
    <property type="evidence" value="ECO:0007669"/>
    <property type="project" value="InterPro"/>
</dbReference>
<keyword evidence="5" id="KW-0378">Hydrolase</keyword>
<evidence type="ECO:0000256" key="5">
    <source>
        <dbReference type="ARBA" id="ARBA00022801"/>
    </source>
</evidence>
<dbReference type="EMBL" id="JAEFBJ010000007">
    <property type="protein sequence ID" value="KAG7588770.1"/>
    <property type="molecule type" value="Genomic_DNA"/>
</dbReference>
<evidence type="ECO:0000313" key="10">
    <source>
        <dbReference type="EMBL" id="KAG7588770.1"/>
    </source>
</evidence>
<dbReference type="PROSITE" id="PS50994">
    <property type="entry name" value="INTEGRASE"/>
    <property type="match status" value="1"/>
</dbReference>
<dbReference type="GO" id="GO:0003964">
    <property type="term" value="F:RNA-directed DNA polymerase activity"/>
    <property type="evidence" value="ECO:0007669"/>
    <property type="project" value="UniProtKB-KW"/>
</dbReference>
<evidence type="ECO:0000259" key="8">
    <source>
        <dbReference type="PROSITE" id="PS50878"/>
    </source>
</evidence>
<dbReference type="GO" id="GO:0015074">
    <property type="term" value="P:DNA integration"/>
    <property type="evidence" value="ECO:0007669"/>
    <property type="project" value="InterPro"/>
</dbReference>
<dbReference type="InterPro" id="IPR001584">
    <property type="entry name" value="Integrase_cat-core"/>
</dbReference>
<dbReference type="InterPro" id="IPR005162">
    <property type="entry name" value="Retrotrans_gag_dom"/>
</dbReference>
<dbReference type="FunFam" id="3.30.70.270:FF:000026">
    <property type="entry name" value="Transposon Ty3-G Gag-Pol polyprotein"/>
    <property type="match status" value="1"/>
</dbReference>
<evidence type="ECO:0000256" key="4">
    <source>
        <dbReference type="ARBA" id="ARBA00022759"/>
    </source>
</evidence>
<feature type="compositionally biased region" description="Acidic residues" evidence="7">
    <location>
        <begin position="80"/>
        <end position="91"/>
    </location>
</feature>
<feature type="compositionally biased region" description="Polar residues" evidence="7">
    <location>
        <begin position="299"/>
        <end position="315"/>
    </location>
</feature>
<accession>A0A8T2BQY8</accession>
<evidence type="ECO:0000259" key="9">
    <source>
        <dbReference type="PROSITE" id="PS50994"/>
    </source>
</evidence>
<feature type="domain" description="Integrase catalytic" evidence="9">
    <location>
        <begin position="1158"/>
        <end position="1321"/>
    </location>
</feature>
<evidence type="ECO:0000256" key="3">
    <source>
        <dbReference type="ARBA" id="ARBA00022722"/>
    </source>
</evidence>
<proteinExistence type="predicted"/>
<reference evidence="10 11" key="1">
    <citation type="submission" date="2020-12" db="EMBL/GenBank/DDBJ databases">
        <title>Concerted genomic and epigenomic changes stabilize Arabidopsis allopolyploids.</title>
        <authorList>
            <person name="Chen Z."/>
        </authorList>
    </citation>
    <scope>NUCLEOTIDE SEQUENCE [LARGE SCALE GENOMIC DNA]</scope>
    <source>
        <strain evidence="10">As9502</strain>
        <tissue evidence="10">Leaf</tissue>
    </source>
</reference>
<dbReference type="InterPro" id="IPR001878">
    <property type="entry name" value="Znf_CCHC"/>
</dbReference>
<dbReference type="GO" id="GO:0004519">
    <property type="term" value="F:endonuclease activity"/>
    <property type="evidence" value="ECO:0007669"/>
    <property type="project" value="UniProtKB-KW"/>
</dbReference>
<keyword evidence="2" id="KW-0548">Nucleotidyltransferase</keyword>
<dbReference type="Pfam" id="PF24626">
    <property type="entry name" value="SH3_Tf2-1"/>
    <property type="match status" value="1"/>
</dbReference>
<dbReference type="Proteomes" id="UP000694251">
    <property type="component" value="Chromosome 7"/>
</dbReference>
<name>A0A8T2BQY8_ARASU</name>
<organism evidence="10 11">
    <name type="scientific">Arabidopsis suecica</name>
    <name type="common">Swedish thale-cress</name>
    <name type="synonym">Cardaminopsis suecica</name>
    <dbReference type="NCBI Taxonomy" id="45249"/>
    <lineage>
        <taxon>Eukaryota</taxon>
        <taxon>Viridiplantae</taxon>
        <taxon>Streptophyta</taxon>
        <taxon>Embryophyta</taxon>
        <taxon>Tracheophyta</taxon>
        <taxon>Spermatophyta</taxon>
        <taxon>Magnoliopsida</taxon>
        <taxon>eudicotyledons</taxon>
        <taxon>Gunneridae</taxon>
        <taxon>Pentapetalae</taxon>
        <taxon>rosids</taxon>
        <taxon>malvids</taxon>
        <taxon>Brassicales</taxon>
        <taxon>Brassicaceae</taxon>
        <taxon>Camelineae</taxon>
        <taxon>Arabidopsis</taxon>
    </lineage>
</organism>
<feature type="domain" description="Reverse transcriptase" evidence="8">
    <location>
        <begin position="645"/>
        <end position="824"/>
    </location>
</feature>
<keyword evidence="3" id="KW-0540">Nuclease</keyword>
<sequence>MGDQPVTRADMEGFTASLNESTTNLANLVVTLTNQIVALTNQIANAGQGGGEGMGRNQNQQGIHNRQQGRHNRVAVNDSSSEEELEEEVEEQGNQNNQDYRVKADIPLFSGTMSVEEFLDWQIDVDRFFDVMEVPESKQVKMVAIRLKKTAAVWWDKLAIQRQRQRKGPVRTWRRMKQLMTERFLPEDYEQILYKMYIDCVQGSRTVTDYTAEFLRFSERSDLNETENQKVARYISGLKGSLQGKIGLQTVWTVQEASSLALKAELMEKSSRGFTNFRRPSVQSNVEPVGEKDKGVINRDSNPNNKGTSSSTSGIQKDKAPAPKQNTPYARPTLDKCFRCQGTGHKSNVCPSRKTVALLEEKEDDFMENEEYEGVEFAEEESEDKISIVLQRLLLSSKEEGQRKNLFRTHCSIQNKVCNMIVDNGSSENLVSQKLVEYLKIPTTRHEKPYGLGWVKKGSKVGVSETCKIPLSIGKHYKEEIICDVLDMDVCHILLGRPWQYDNDITYRGRDNVIMFTWGNHKIAMAHVKDFSSVAKEKKSSFLVMSHDDKELDKAVKESQCFYLVVVKGLMSAVTEETTTPREVIEILEDYKELVAEELPDNLPPMRDIQHHIDLIPGSSLPNLPHYRMSPKENEIVRTQIEDLLKKGLIRESMSPCAVPVLLVPKKGNQWRMCVDSRAINKITIKYRFPIPRLEDMLDELNGSKVFSKIDLRSGYHQIRIRSGDEWKTAFKSKDGLYEWLVMPFGLSNAPSTFMRLMNQVLRPFIGSFVVVYFDDILIYSKAKDDHLEHIRQVLQVLQENQLYVNFKKCTFCTNKLLFLGFVVGEDGIQVDDAKVRAIKDWPVPKTATEVRSFRGLATFYRRFVRDFSTITAPITECLKKGKFHWGPEQDESFALIKEKLCTAPVLALPDFDKIFQVECDASGVGIGAVLSQEKRPIAFFSEKLSEARQKWSTYDQEFYAVFRALRQWEHYLVQREFILFTDHQALKFLHSQKVINKMHARWVSFLQKFPFIIQHKSGALNKVADALSRRASLLTTLAHEIVGFEFLKELYETDAEFKELWDKCNGKHPSTDFHIREGYLFKGDRLCIPCSSLREKLIRELHGGGLSGHLGRDKTIASLEERYYWPHLRKDAGAIVRRCFVCQVSKGQSQNTGLYMPLSVPDDIWQDLSMDFVLGLPRTQRGVDSVFVVVDKFSKMTHFIACRKTADATNIAKLFFREVVRLHGVPKSIVSDRDTKFLSHFWITLWRMFGTSLKRSSTAHPQSDGQTEVTNRTLGNMIRSVCGDKPKQWDLALPQIEFAYNSAVHSATGKSPFTLVYTSVPKHVVDLVPLPQAPGVSASAKAMAKDILDTKEAVRARLEATGQKNKRAADKKQRLKVFKEGDEVMVFLKKERFPVGTYRKLQPRKYGPFKILQKLNDNAYVVDLPDDMSISHTFNVADIYEYHADGVIYPDKNSGTSSLEVEETDAGDGYNT</sequence>
<dbReference type="Pfam" id="PF00078">
    <property type="entry name" value="RVT_1"/>
    <property type="match status" value="1"/>
</dbReference>
<dbReference type="GO" id="GO:0003676">
    <property type="term" value="F:nucleic acid binding"/>
    <property type="evidence" value="ECO:0007669"/>
    <property type="project" value="InterPro"/>
</dbReference>
<dbReference type="CDD" id="cd09274">
    <property type="entry name" value="RNase_HI_RT_Ty3"/>
    <property type="match status" value="1"/>
</dbReference>
<gene>
    <name evidence="10" type="ORF">ISN44_As07g010940</name>
</gene>
<keyword evidence="4" id="KW-0255">Endonuclease</keyword>
<dbReference type="InterPro" id="IPR000477">
    <property type="entry name" value="RT_dom"/>
</dbReference>
<keyword evidence="11" id="KW-1185">Reference proteome</keyword>
<dbReference type="Pfam" id="PF03732">
    <property type="entry name" value="Retrotrans_gag"/>
    <property type="match status" value="1"/>
</dbReference>
<dbReference type="InterPro" id="IPR041588">
    <property type="entry name" value="Integrase_H2C2"/>
</dbReference>
<dbReference type="PANTHER" id="PTHR35046">
    <property type="entry name" value="ZINC KNUCKLE (CCHC-TYPE) FAMILY PROTEIN"/>
    <property type="match status" value="1"/>
</dbReference>
<dbReference type="Pfam" id="PF17921">
    <property type="entry name" value="Integrase_H2C2"/>
    <property type="match status" value="1"/>
</dbReference>
<dbReference type="InterPro" id="IPR041373">
    <property type="entry name" value="RT_RNaseH"/>
</dbReference>
<feature type="region of interest" description="Disordered" evidence="7">
    <location>
        <begin position="48"/>
        <end position="97"/>
    </location>
</feature>
<feature type="region of interest" description="Disordered" evidence="7">
    <location>
        <begin position="1454"/>
        <end position="1473"/>
    </location>
</feature>
<dbReference type="GO" id="GO:0016787">
    <property type="term" value="F:hydrolase activity"/>
    <property type="evidence" value="ECO:0007669"/>
    <property type="project" value="UniProtKB-KW"/>
</dbReference>
<evidence type="ECO:0000313" key="11">
    <source>
        <dbReference type="Proteomes" id="UP000694251"/>
    </source>
</evidence>
<dbReference type="PANTHER" id="PTHR35046:SF18">
    <property type="entry name" value="RNA-DIRECTED DNA POLYMERASE"/>
    <property type="match status" value="1"/>
</dbReference>
<dbReference type="OrthoDB" id="1096817at2759"/>
<dbReference type="InterPro" id="IPR056924">
    <property type="entry name" value="SH3_Tf2-1"/>
</dbReference>
<keyword evidence="1" id="KW-0808">Transferase</keyword>
<feature type="region of interest" description="Disordered" evidence="7">
    <location>
        <begin position="276"/>
        <end position="330"/>
    </location>
</feature>
<evidence type="ECO:0000256" key="1">
    <source>
        <dbReference type="ARBA" id="ARBA00022679"/>
    </source>
</evidence>
<protein>
    <submittedName>
        <fullName evidence="10">Integrase catalytic core</fullName>
    </submittedName>
</protein>
<evidence type="ECO:0000256" key="7">
    <source>
        <dbReference type="SAM" id="MobiDB-lite"/>
    </source>
</evidence>
<evidence type="ECO:0000256" key="6">
    <source>
        <dbReference type="ARBA" id="ARBA00022918"/>
    </source>
</evidence>
<dbReference type="Pfam" id="PF17917">
    <property type="entry name" value="RT_RNaseH"/>
    <property type="match status" value="1"/>
</dbReference>